<dbReference type="GO" id="GO:0044718">
    <property type="term" value="P:siderophore transmembrane transport"/>
    <property type="evidence" value="ECO:0007669"/>
    <property type="project" value="TreeGrafter"/>
</dbReference>
<evidence type="ECO:0000256" key="1">
    <source>
        <dbReference type="ARBA" id="ARBA00004571"/>
    </source>
</evidence>
<comment type="similarity">
    <text evidence="2 10 12">Belongs to the TonB-dependent receptor family.</text>
</comment>
<keyword evidence="7 12" id="KW-0798">TonB box</keyword>
<evidence type="ECO:0000256" key="8">
    <source>
        <dbReference type="ARBA" id="ARBA00023136"/>
    </source>
</evidence>
<dbReference type="InterPro" id="IPR036942">
    <property type="entry name" value="Beta-barrel_TonB_sf"/>
</dbReference>
<gene>
    <name evidence="16" type="ORF">P73_4097</name>
</gene>
<evidence type="ECO:0000256" key="2">
    <source>
        <dbReference type="ARBA" id="ARBA00009810"/>
    </source>
</evidence>
<dbReference type="NCBIfam" id="TIGR01785">
    <property type="entry name" value="TonB-hemin"/>
    <property type="match status" value="1"/>
</dbReference>
<keyword evidence="3 10" id="KW-0813">Transport</keyword>
<dbReference type="PANTHER" id="PTHR30069">
    <property type="entry name" value="TONB-DEPENDENT OUTER MEMBRANE RECEPTOR"/>
    <property type="match status" value="1"/>
</dbReference>
<evidence type="ECO:0000313" key="17">
    <source>
        <dbReference type="Proteomes" id="UP000031521"/>
    </source>
</evidence>
<evidence type="ECO:0000256" key="9">
    <source>
        <dbReference type="ARBA" id="ARBA00023237"/>
    </source>
</evidence>
<dbReference type="KEGG" id="cid:P73_4097"/>
<feature type="domain" description="TonB-dependent receptor-like beta-barrel" evidence="14">
    <location>
        <begin position="257"/>
        <end position="672"/>
    </location>
</feature>
<feature type="signal peptide" evidence="13">
    <location>
        <begin position="1"/>
        <end position="26"/>
    </location>
</feature>
<dbReference type="GO" id="GO:0015232">
    <property type="term" value="F:heme transmembrane transporter activity"/>
    <property type="evidence" value="ECO:0007669"/>
    <property type="project" value="InterPro"/>
</dbReference>
<keyword evidence="5 10" id="KW-0812">Transmembrane</keyword>
<evidence type="ECO:0000256" key="4">
    <source>
        <dbReference type="ARBA" id="ARBA00022452"/>
    </source>
</evidence>
<dbReference type="InterPro" id="IPR000531">
    <property type="entry name" value="Beta-barrel_TonB"/>
</dbReference>
<evidence type="ECO:0000256" key="12">
    <source>
        <dbReference type="RuleBase" id="RU003357"/>
    </source>
</evidence>
<dbReference type="HOGENOM" id="CLU_008287_19_1_5"/>
<dbReference type="PANTHER" id="PTHR30069:SF41">
    <property type="entry name" value="HEME_HEMOPEXIN UTILIZATION PROTEIN C"/>
    <property type="match status" value="1"/>
</dbReference>
<evidence type="ECO:0000259" key="14">
    <source>
        <dbReference type="Pfam" id="PF00593"/>
    </source>
</evidence>
<dbReference type="CDD" id="cd01347">
    <property type="entry name" value="ligand_gated_channel"/>
    <property type="match status" value="1"/>
</dbReference>
<dbReference type="InterPro" id="IPR012910">
    <property type="entry name" value="Plug_dom"/>
</dbReference>
<name>A0A0B5E914_9RHOB</name>
<feature type="short sequence motif" description="TonB C-terminal box" evidence="11">
    <location>
        <begin position="688"/>
        <end position="705"/>
    </location>
</feature>
<keyword evidence="16" id="KW-0675">Receptor</keyword>
<evidence type="ECO:0000256" key="13">
    <source>
        <dbReference type="SAM" id="SignalP"/>
    </source>
</evidence>
<dbReference type="EMBL" id="CP004393">
    <property type="protein sequence ID" value="AJE48812.1"/>
    <property type="molecule type" value="Genomic_DNA"/>
</dbReference>
<dbReference type="Gene3D" id="2.40.170.20">
    <property type="entry name" value="TonB-dependent receptor, beta-barrel domain"/>
    <property type="match status" value="1"/>
</dbReference>
<evidence type="ECO:0000256" key="7">
    <source>
        <dbReference type="ARBA" id="ARBA00023077"/>
    </source>
</evidence>
<feature type="domain" description="TonB-dependent receptor plug" evidence="15">
    <location>
        <begin position="48"/>
        <end position="152"/>
    </location>
</feature>
<keyword evidence="8 10" id="KW-0472">Membrane</keyword>
<comment type="subcellular location">
    <subcellularLocation>
        <location evidence="1 10">Cell outer membrane</location>
        <topology evidence="1 10">Multi-pass membrane protein</topology>
    </subcellularLocation>
</comment>
<dbReference type="Gene3D" id="2.170.130.10">
    <property type="entry name" value="TonB-dependent receptor, plug domain"/>
    <property type="match status" value="1"/>
</dbReference>
<dbReference type="InterPro" id="IPR037066">
    <property type="entry name" value="Plug_dom_sf"/>
</dbReference>
<reference evidence="16 17" key="1">
    <citation type="journal article" date="2014" name="Int. J. Syst. Evol. Microbiol.">
        <title>Celeribacter indicus sp. nov., a polycyclic aromatic hydrocarbon-degrading bacterium from deep-sea sediment and reclassification of Huaishuia halophila as Celeribacter halophilus comb. nov.</title>
        <authorList>
            <person name="Lai Q."/>
            <person name="Cao J."/>
            <person name="Yuan J."/>
            <person name="Li F."/>
            <person name="Shao Z."/>
        </authorList>
    </citation>
    <scope>NUCLEOTIDE SEQUENCE [LARGE SCALE GENOMIC DNA]</scope>
    <source>
        <strain evidence="16">P73</strain>
    </source>
</reference>
<keyword evidence="9 10" id="KW-0998">Cell outer membrane</keyword>
<dbReference type="InterPro" id="IPR010917">
    <property type="entry name" value="TonB_rcpt_CS"/>
</dbReference>
<keyword evidence="17" id="KW-1185">Reference proteome</keyword>
<proteinExistence type="inferred from homology"/>
<accession>A0A0B5E914</accession>
<dbReference type="InterPro" id="IPR011276">
    <property type="entry name" value="TonB_haem/Hb_rcpt"/>
</dbReference>
<dbReference type="SUPFAM" id="SSF56935">
    <property type="entry name" value="Porins"/>
    <property type="match status" value="1"/>
</dbReference>
<evidence type="ECO:0000256" key="11">
    <source>
        <dbReference type="PROSITE-ProRule" id="PRU10144"/>
    </source>
</evidence>
<dbReference type="Pfam" id="PF07715">
    <property type="entry name" value="Plug"/>
    <property type="match status" value="1"/>
</dbReference>
<dbReference type="AlphaFoldDB" id="A0A0B5E914"/>
<sequence length="705" mass="75731">MRPLGRALYLASGASLLALSPSLLMAQSSGGSAVTLDPIVVDGDADTADTEISSETLQTRYSGNAQNALNAIPGVSTRQSSSQPGIEVNIRGMSGYGRVNAMIDGVPQSFKNTAGHEASGGSLLYVHPEFLSALEVQRGVVAGAAGSGTLTGSADFRTLTLDDVLLRGRTEGGMARLKFGDNGYNYSGLLSYGKRFGGLWGGDGHVDVLMGYAYTDEDDYATGDGGELSSDRSSVNTPEGKLAKIEIAPNAAHKLSFGARWYENTFENSSYTWDVDNRTWTADYEYAPGSDLVNLKLSAYYNETTLFYPGTGGSYAGRETEEETTGISLTNRSRFGLAGGADLVLDYGLSWTRDDFQTHAMRGGNHPGKLDKASLFAEGEIDYGRTVLFGGLRYDHWRVDGYRPPYPSGVADCPAGGPSCGDEWVTRDGGELLPNLGISHDLTPDFTVSASYAQTFRPPSTHEMFYSLVPFGDGVGSGMTNNLSLDPERSRTFELSGEYRQTGLLSAGDEGWFKLSAFRSRIENYIVNDFVEIPGDPSSRAMWINTDGTTTMEGLEFEGGYDSGRVYVNLSFSISDTDDQPVANGTGMGNGLTSAQPDRMATLDLGLRALDERLTLGSQIRHTGSTVQAAFDWTSYPDGAYLEKTRSYTLVDLYGSYAVSEGAELFFSVENVFDKSYGYPGGSAAGYQEMAGRGRTFIAGLTTRF</sequence>
<evidence type="ECO:0000256" key="6">
    <source>
        <dbReference type="ARBA" id="ARBA00022729"/>
    </source>
</evidence>
<feature type="chain" id="PRO_5002115820" evidence="13">
    <location>
        <begin position="27"/>
        <end position="705"/>
    </location>
</feature>
<evidence type="ECO:0000256" key="10">
    <source>
        <dbReference type="PROSITE-ProRule" id="PRU01360"/>
    </source>
</evidence>
<protein>
    <submittedName>
        <fullName evidence="16">Outer membrane receptor for ferrienterochelin and colicins</fullName>
    </submittedName>
</protein>
<dbReference type="GO" id="GO:0015344">
    <property type="term" value="F:siderophore uptake transmembrane transporter activity"/>
    <property type="evidence" value="ECO:0007669"/>
    <property type="project" value="TreeGrafter"/>
</dbReference>
<keyword evidence="4 10" id="KW-1134">Transmembrane beta strand</keyword>
<dbReference type="PROSITE" id="PS52016">
    <property type="entry name" value="TONB_DEPENDENT_REC_3"/>
    <property type="match status" value="1"/>
</dbReference>
<dbReference type="Proteomes" id="UP000031521">
    <property type="component" value="Chromosome"/>
</dbReference>
<dbReference type="STRING" id="1208324.P73_4097"/>
<dbReference type="InterPro" id="IPR039426">
    <property type="entry name" value="TonB-dep_rcpt-like"/>
</dbReference>
<organism evidence="16 17">
    <name type="scientific">Celeribacter indicus</name>
    <dbReference type="NCBI Taxonomy" id="1208324"/>
    <lineage>
        <taxon>Bacteria</taxon>
        <taxon>Pseudomonadati</taxon>
        <taxon>Pseudomonadota</taxon>
        <taxon>Alphaproteobacteria</taxon>
        <taxon>Rhodobacterales</taxon>
        <taxon>Roseobacteraceae</taxon>
        <taxon>Celeribacter</taxon>
    </lineage>
</organism>
<dbReference type="GO" id="GO:0009279">
    <property type="term" value="C:cell outer membrane"/>
    <property type="evidence" value="ECO:0007669"/>
    <property type="project" value="UniProtKB-SubCell"/>
</dbReference>
<evidence type="ECO:0000256" key="3">
    <source>
        <dbReference type="ARBA" id="ARBA00022448"/>
    </source>
</evidence>
<evidence type="ECO:0000256" key="5">
    <source>
        <dbReference type="ARBA" id="ARBA00022692"/>
    </source>
</evidence>
<evidence type="ECO:0000313" key="16">
    <source>
        <dbReference type="EMBL" id="AJE48812.1"/>
    </source>
</evidence>
<evidence type="ECO:0000259" key="15">
    <source>
        <dbReference type="Pfam" id="PF07715"/>
    </source>
</evidence>
<dbReference type="Pfam" id="PF00593">
    <property type="entry name" value="TonB_dep_Rec_b-barrel"/>
    <property type="match status" value="1"/>
</dbReference>
<dbReference type="PROSITE" id="PS01156">
    <property type="entry name" value="TONB_DEPENDENT_REC_2"/>
    <property type="match status" value="1"/>
</dbReference>
<keyword evidence="6 13" id="KW-0732">Signal</keyword>